<feature type="domain" description="Rieske" evidence="17">
    <location>
        <begin position="921"/>
        <end position="1026"/>
    </location>
</feature>
<keyword evidence="7" id="KW-0349">Heme</keyword>
<dbReference type="Gene3D" id="1.10.10.1100">
    <property type="entry name" value="BFD-like [2Fe-2S]-binding domain"/>
    <property type="match status" value="1"/>
</dbReference>
<comment type="caution">
    <text evidence="18">The sequence shown here is derived from an EMBL/GenBank/DDBJ whole genome shotgun (WGS) entry which is preliminary data.</text>
</comment>
<evidence type="ECO:0000256" key="10">
    <source>
        <dbReference type="ARBA" id="ARBA00022723"/>
    </source>
</evidence>
<dbReference type="GO" id="GO:0020037">
    <property type="term" value="F:heme binding"/>
    <property type="evidence" value="ECO:0007669"/>
    <property type="project" value="InterPro"/>
</dbReference>
<evidence type="ECO:0000256" key="1">
    <source>
        <dbReference type="ARBA" id="ARBA00001929"/>
    </source>
</evidence>
<dbReference type="InterPro" id="IPR052034">
    <property type="entry name" value="NasD-like"/>
</dbReference>
<evidence type="ECO:0000259" key="17">
    <source>
        <dbReference type="PROSITE" id="PS51296"/>
    </source>
</evidence>
<evidence type="ECO:0000256" key="13">
    <source>
        <dbReference type="ARBA" id="ARBA00023004"/>
    </source>
</evidence>
<dbReference type="Pfam" id="PF13806">
    <property type="entry name" value="Rieske_2"/>
    <property type="match status" value="1"/>
</dbReference>
<evidence type="ECO:0000256" key="3">
    <source>
        <dbReference type="ARBA" id="ARBA00001974"/>
    </source>
</evidence>
<evidence type="ECO:0000256" key="4">
    <source>
        <dbReference type="ARBA" id="ARBA00005096"/>
    </source>
</evidence>
<dbReference type="Pfam" id="PF03460">
    <property type="entry name" value="NIR_SIR_ferr"/>
    <property type="match status" value="1"/>
</dbReference>
<evidence type="ECO:0000256" key="8">
    <source>
        <dbReference type="ARBA" id="ARBA00022630"/>
    </source>
</evidence>
<dbReference type="PRINTS" id="PR00397">
    <property type="entry name" value="SIROHAEM"/>
</dbReference>
<dbReference type="InterPro" id="IPR006067">
    <property type="entry name" value="NO2/SO3_Rdtase_4Fe4S_dom"/>
</dbReference>
<dbReference type="Gene3D" id="3.30.413.10">
    <property type="entry name" value="Sulfite Reductase Hemoprotein, domain 1"/>
    <property type="match status" value="1"/>
</dbReference>
<keyword evidence="15" id="KW-0534">Nitrate assimilation</keyword>
<sequence length="1094" mass="120722">MDHSIPSASVDSVGKGDTGRILVIGMGMTALAFLENLFAYENDSGFKETTYWQVTVVGEEPWYPYNRVGLTQYFAHRTVADLYLQHPSWYSSHKKNRLIHITNDPVIHLDITKQQASTRNGIHIQYDICIFATGSHAAIPPYLSTTALQNTQGIYVYRTIEDLERMIVFAESTSIRNAAVIGGGLLGLEAAKALLDLDSVSRVTLIERNKWVLSRQLDEKGGNLVLAQVQSLGIEVLLETQVQCILTTKVDGNLVASGLGFKDGSQKSFDMIVFAIGITPRGELAQQAGIATDVRGGIIVKDDLRTSSPNVYAIGECASWKEESYGFIAPCIDMADILAYNLTRGPGHEMKAMTPPDRSTKLKLMGVNVASFGDYFADQKPLETVDIPGHRKHGKNATSVAPLRSLTYHDPFGPVYKKYIFTGDGKYLLGGMMVGDVNDYTKLISIIRKRQPLEYPPSQLILGIPRQEGESDGDDLDDNAQICSCYNVSKATIAKAIATGCKSFGEMKAKTKVSSGCGGCAPLATSIFNSEMKKAGHVIMNHICHHFRKSRQDLFMIVKVKKLTTFSEVMREAGEQMSSLGCEICKPAVASILSSLHNEFILNPVHRQNQDTNDKYLANIQRNGTYSVIPRVPAGEITPAKLAAIATVAEKYDLYTKITGAQRIDLLGAKKQDLPEIWEELGSAGFESGHAYGKALRTVKSCVGTSWCRFGVGDSVGLAIELEERYKGIRSPHKLKGGVSGCVRECAEAQSKDFGVIATSTGWNVYIGGNGGAKPRHAELIAVDVSKEKAVKIIDRFLMLYIQSADRLQRTARWVETLGEGGKSGLEYLKRVIIDDSLGICNNLDQAMEELVGTYFDEWAEVVRSPEKRALFCQFSNTEAIKQGAELIEERGQRRPPDWPEEATSLKFETSDIVNGHWKWRKVAKFGDLRPTEDASTSMVVNYSDTEIAIFRLANGEMYATQQMCPHRRAFVLSDGLVGESQDGKPYVSCPLHKKNFTLKDGQCLTDDKYKIMTFEVKVEGEHIYIKLPEPPAIDSVLGTATWMHRGTKEDSDYYVPSRVEIVAPSEEVEKIAEPRAASSTSVSCMALNKELDW</sequence>
<keyword evidence="14" id="KW-0411">Iron-sulfur</keyword>
<protein>
    <recommendedName>
        <fullName evidence="17">Rieske domain-containing protein</fullName>
    </recommendedName>
</protein>
<keyword evidence="12" id="KW-0560">Oxidoreductase</keyword>
<dbReference type="UniPathway" id="UPA00653"/>
<comment type="cofactor">
    <cofactor evidence="1">
        <name>siroheme</name>
        <dbReference type="ChEBI" id="CHEBI:60052"/>
    </cofactor>
</comment>
<dbReference type="FunFam" id="3.30.413.10:FF:000007">
    <property type="entry name" value="Nitrite reductase [NAD(P)H] large subunit"/>
    <property type="match status" value="1"/>
</dbReference>
<keyword evidence="9" id="KW-0001">2Fe-2S</keyword>
<dbReference type="InterPro" id="IPR007419">
    <property type="entry name" value="BFD-like_2Fe2S-bd_dom"/>
</dbReference>
<evidence type="ECO:0000256" key="14">
    <source>
        <dbReference type="ARBA" id="ARBA00023014"/>
    </source>
</evidence>
<gene>
    <name evidence="18" type="ORF">JR316_005576</name>
</gene>
<dbReference type="Gene3D" id="2.102.10.10">
    <property type="entry name" value="Rieske [2Fe-2S] iron-sulphur domain"/>
    <property type="match status" value="1"/>
</dbReference>
<dbReference type="InterPro" id="IPR041854">
    <property type="entry name" value="BFD-like_2Fe2S-bd_dom_sf"/>
</dbReference>
<dbReference type="GO" id="GO:0050660">
    <property type="term" value="F:flavin adenine dinucleotide binding"/>
    <property type="evidence" value="ECO:0007669"/>
    <property type="project" value="InterPro"/>
</dbReference>
<evidence type="ECO:0000313" key="18">
    <source>
        <dbReference type="EMBL" id="KAG5169020.1"/>
    </source>
</evidence>
<dbReference type="InterPro" id="IPR045854">
    <property type="entry name" value="NO2/SO3_Rdtase_4Fe4S_sf"/>
</dbReference>
<dbReference type="InterPro" id="IPR036188">
    <property type="entry name" value="FAD/NAD-bd_sf"/>
</dbReference>
<comment type="cofactor">
    <cofactor evidence="16">
        <name>[2Fe-2S] cluster</name>
        <dbReference type="ChEBI" id="CHEBI:190135"/>
    </cofactor>
</comment>
<dbReference type="GO" id="GO:0046872">
    <property type="term" value="F:metal ion binding"/>
    <property type="evidence" value="ECO:0007669"/>
    <property type="project" value="UniProtKB-KW"/>
</dbReference>
<dbReference type="InterPro" id="IPR005117">
    <property type="entry name" value="NiRdtase/SiRdtase_haem-b_fer"/>
</dbReference>
<accession>A0A8H7Y0P8</accession>
<dbReference type="PANTHER" id="PTHR43809">
    <property type="entry name" value="NITRITE REDUCTASE (NADH) LARGE SUBUNIT"/>
    <property type="match status" value="1"/>
</dbReference>
<comment type="similarity">
    <text evidence="5">Belongs to the nitrite and sulfite reductase 4Fe-4S domain family.</text>
</comment>
<evidence type="ECO:0000256" key="6">
    <source>
        <dbReference type="ARBA" id="ARBA00022485"/>
    </source>
</evidence>
<dbReference type="SUPFAM" id="SSF56014">
    <property type="entry name" value="Nitrite and sulphite reductase 4Fe-4S domain-like"/>
    <property type="match status" value="1"/>
</dbReference>
<keyword evidence="8" id="KW-0285">Flavoprotein</keyword>
<dbReference type="InterPro" id="IPR036922">
    <property type="entry name" value="Rieske_2Fe-2S_sf"/>
</dbReference>
<dbReference type="AlphaFoldDB" id="A0A8H7Y0P8"/>
<keyword evidence="6" id="KW-0004">4Fe-4S</keyword>
<dbReference type="GO" id="GO:0051539">
    <property type="term" value="F:4 iron, 4 sulfur cluster binding"/>
    <property type="evidence" value="ECO:0007669"/>
    <property type="project" value="UniProtKB-KW"/>
</dbReference>
<dbReference type="Pfam" id="PF01077">
    <property type="entry name" value="NIR_SIR"/>
    <property type="match status" value="1"/>
</dbReference>
<dbReference type="InterPro" id="IPR023753">
    <property type="entry name" value="FAD/NAD-binding_dom"/>
</dbReference>
<dbReference type="PRINTS" id="PR00368">
    <property type="entry name" value="FADPNR"/>
</dbReference>
<keyword evidence="13" id="KW-0408">Iron</keyword>
<dbReference type="Pfam" id="PF07992">
    <property type="entry name" value="Pyr_redox_2"/>
    <property type="match status" value="1"/>
</dbReference>
<reference evidence="18" key="1">
    <citation type="submission" date="2021-02" db="EMBL/GenBank/DDBJ databases">
        <title>Psilocybe cubensis genome.</title>
        <authorList>
            <person name="Mckernan K.J."/>
            <person name="Crawford S."/>
            <person name="Trippe A."/>
            <person name="Kane L.T."/>
            <person name="Mclaughlin S."/>
        </authorList>
    </citation>
    <scope>NUCLEOTIDE SEQUENCE [LARGE SCALE GENOMIC DNA]</scope>
    <source>
        <strain evidence="18">MGC-MH-2018</strain>
    </source>
</reference>
<dbReference type="InterPro" id="IPR006066">
    <property type="entry name" value="NO2/SO3_Rdtase_FeS/sirohaem_BS"/>
</dbReference>
<dbReference type="EMBL" id="JAFIQS010000005">
    <property type="protein sequence ID" value="KAG5169020.1"/>
    <property type="molecule type" value="Genomic_DNA"/>
</dbReference>
<comment type="cofactor">
    <cofactor evidence="2">
        <name>[4Fe-4S] cluster</name>
        <dbReference type="ChEBI" id="CHEBI:49883"/>
    </cofactor>
</comment>
<dbReference type="PANTHER" id="PTHR43809:SF1">
    <property type="entry name" value="NITRITE REDUCTASE (NADH) LARGE SUBUNIT"/>
    <property type="match status" value="1"/>
</dbReference>
<evidence type="ECO:0000256" key="11">
    <source>
        <dbReference type="ARBA" id="ARBA00022827"/>
    </source>
</evidence>
<proteinExistence type="inferred from homology"/>
<organism evidence="18">
    <name type="scientific">Psilocybe cubensis</name>
    <name type="common">Psychedelic mushroom</name>
    <name type="synonym">Stropharia cubensis</name>
    <dbReference type="NCBI Taxonomy" id="181762"/>
    <lineage>
        <taxon>Eukaryota</taxon>
        <taxon>Fungi</taxon>
        <taxon>Dikarya</taxon>
        <taxon>Basidiomycota</taxon>
        <taxon>Agaricomycotina</taxon>
        <taxon>Agaricomycetes</taxon>
        <taxon>Agaricomycetidae</taxon>
        <taxon>Agaricales</taxon>
        <taxon>Agaricineae</taxon>
        <taxon>Strophariaceae</taxon>
        <taxon>Psilocybe</taxon>
    </lineage>
</organism>
<dbReference type="InterPro" id="IPR012744">
    <property type="entry name" value="Nitri_red_NirB"/>
</dbReference>
<dbReference type="Gene3D" id="3.50.50.60">
    <property type="entry name" value="FAD/NAD(P)-binding domain"/>
    <property type="match status" value="2"/>
</dbReference>
<dbReference type="InterPro" id="IPR036136">
    <property type="entry name" value="Nit/Sulf_reduc_fer-like_dom_sf"/>
</dbReference>
<dbReference type="GO" id="GO:0050661">
    <property type="term" value="F:NADP binding"/>
    <property type="evidence" value="ECO:0007669"/>
    <property type="project" value="InterPro"/>
</dbReference>
<dbReference type="InterPro" id="IPR012748">
    <property type="entry name" value="Rieske-like_NirD"/>
</dbReference>
<dbReference type="NCBIfam" id="TIGR02374">
    <property type="entry name" value="nitri_red_nirB"/>
    <property type="match status" value="1"/>
</dbReference>
<comment type="pathway">
    <text evidence="4">Nitrogen metabolism; nitrate reduction (assimilation).</text>
</comment>
<evidence type="ECO:0000256" key="7">
    <source>
        <dbReference type="ARBA" id="ARBA00022617"/>
    </source>
</evidence>
<evidence type="ECO:0000256" key="15">
    <source>
        <dbReference type="ARBA" id="ARBA00023063"/>
    </source>
</evidence>
<dbReference type="CDD" id="cd03529">
    <property type="entry name" value="Rieske_NirD"/>
    <property type="match status" value="1"/>
</dbReference>
<evidence type="ECO:0000256" key="12">
    <source>
        <dbReference type="ARBA" id="ARBA00023002"/>
    </source>
</evidence>
<dbReference type="SUPFAM" id="SSF50022">
    <property type="entry name" value="ISP domain"/>
    <property type="match status" value="1"/>
</dbReference>
<evidence type="ECO:0000256" key="2">
    <source>
        <dbReference type="ARBA" id="ARBA00001966"/>
    </source>
</evidence>
<dbReference type="GO" id="GO:0051537">
    <property type="term" value="F:2 iron, 2 sulfur cluster binding"/>
    <property type="evidence" value="ECO:0007669"/>
    <property type="project" value="UniProtKB-KW"/>
</dbReference>
<dbReference type="GO" id="GO:0008942">
    <property type="term" value="F:nitrite reductase [NAD(P)H] activity"/>
    <property type="evidence" value="ECO:0007669"/>
    <property type="project" value="InterPro"/>
</dbReference>
<dbReference type="CDD" id="cd19944">
    <property type="entry name" value="NirB_Fer2_BFD-like_2"/>
    <property type="match status" value="1"/>
</dbReference>
<dbReference type="InterPro" id="IPR017941">
    <property type="entry name" value="Rieske_2Fe-2S"/>
</dbReference>
<comment type="cofactor">
    <cofactor evidence="3">
        <name>FAD</name>
        <dbReference type="ChEBI" id="CHEBI:57692"/>
    </cofactor>
</comment>
<dbReference type="GO" id="GO:0042128">
    <property type="term" value="P:nitrate assimilation"/>
    <property type="evidence" value="ECO:0007669"/>
    <property type="project" value="UniProtKB-UniPathway"/>
</dbReference>
<dbReference type="PROSITE" id="PS51296">
    <property type="entry name" value="RIESKE"/>
    <property type="match status" value="1"/>
</dbReference>
<dbReference type="PROSITE" id="PS00365">
    <property type="entry name" value="NIR_SIR"/>
    <property type="match status" value="1"/>
</dbReference>
<evidence type="ECO:0000256" key="9">
    <source>
        <dbReference type="ARBA" id="ARBA00022714"/>
    </source>
</evidence>
<dbReference type="SUPFAM" id="SSF51905">
    <property type="entry name" value="FAD/NAD(P)-binding domain"/>
    <property type="match status" value="2"/>
</dbReference>
<evidence type="ECO:0000256" key="16">
    <source>
        <dbReference type="ARBA" id="ARBA00034078"/>
    </source>
</evidence>
<keyword evidence="10" id="KW-0479">Metal-binding</keyword>
<dbReference type="SUPFAM" id="SSF55124">
    <property type="entry name" value="Nitrite/Sulfite reductase N-terminal domain-like"/>
    <property type="match status" value="1"/>
</dbReference>
<evidence type="ECO:0000256" key="5">
    <source>
        <dbReference type="ARBA" id="ARBA00010429"/>
    </source>
</evidence>
<name>A0A8H7Y0P8_PSICU</name>
<dbReference type="Pfam" id="PF04324">
    <property type="entry name" value="Fer2_BFD"/>
    <property type="match status" value="1"/>
</dbReference>
<keyword evidence="11" id="KW-0274">FAD</keyword>
<dbReference type="NCBIfam" id="TIGR02378">
    <property type="entry name" value="nirD_assim_sml"/>
    <property type="match status" value="1"/>
</dbReference>